<reference evidence="1 2" key="1">
    <citation type="submission" date="2019-10" db="EMBL/GenBank/DDBJ databases">
        <title>Whole genome shotgun sequence of Acrocarpospora pleiomorpha NBRC 16267.</title>
        <authorList>
            <person name="Ichikawa N."/>
            <person name="Kimura A."/>
            <person name="Kitahashi Y."/>
            <person name="Komaki H."/>
            <person name="Oguchi A."/>
        </authorList>
    </citation>
    <scope>NUCLEOTIDE SEQUENCE [LARGE SCALE GENOMIC DNA]</scope>
    <source>
        <strain evidence="1 2">NBRC 16267</strain>
    </source>
</reference>
<dbReference type="RefSeq" id="WP_218038229.1">
    <property type="nucleotide sequence ID" value="NZ_BAAAHM010000018.1"/>
</dbReference>
<dbReference type="EMBL" id="BLAF01000010">
    <property type="protein sequence ID" value="GES19190.1"/>
    <property type="molecule type" value="Genomic_DNA"/>
</dbReference>
<protein>
    <recommendedName>
        <fullName evidence="3">Integrase</fullName>
    </recommendedName>
</protein>
<name>A0A5M3XDP8_9ACTN</name>
<keyword evidence="2" id="KW-1185">Reference proteome</keyword>
<accession>A0A5M3XDP8</accession>
<dbReference type="Proteomes" id="UP000377595">
    <property type="component" value="Unassembled WGS sequence"/>
</dbReference>
<evidence type="ECO:0008006" key="3">
    <source>
        <dbReference type="Google" id="ProtNLM"/>
    </source>
</evidence>
<proteinExistence type="predicted"/>
<gene>
    <name evidence="1" type="ORF">Aple_020860</name>
</gene>
<sequence length="94" mass="10584">MSVYLILLRVFGWLALLPRSEAAKNAEILLLRHQVAVLQRQVMTPRLSWADRALLSGLTRLLPTPHRRWLRLIITPSTSSISPTRSCAGCMCCS</sequence>
<dbReference type="AlphaFoldDB" id="A0A5M3XDP8"/>
<evidence type="ECO:0000313" key="2">
    <source>
        <dbReference type="Proteomes" id="UP000377595"/>
    </source>
</evidence>
<evidence type="ECO:0000313" key="1">
    <source>
        <dbReference type="EMBL" id="GES19190.1"/>
    </source>
</evidence>
<comment type="caution">
    <text evidence="1">The sequence shown here is derived from an EMBL/GenBank/DDBJ whole genome shotgun (WGS) entry which is preliminary data.</text>
</comment>
<organism evidence="1 2">
    <name type="scientific">Acrocarpospora pleiomorpha</name>
    <dbReference type="NCBI Taxonomy" id="90975"/>
    <lineage>
        <taxon>Bacteria</taxon>
        <taxon>Bacillati</taxon>
        <taxon>Actinomycetota</taxon>
        <taxon>Actinomycetes</taxon>
        <taxon>Streptosporangiales</taxon>
        <taxon>Streptosporangiaceae</taxon>
        <taxon>Acrocarpospora</taxon>
    </lineage>
</organism>